<dbReference type="GO" id="GO:0071944">
    <property type="term" value="C:cell periphery"/>
    <property type="evidence" value="ECO:0007669"/>
    <property type="project" value="UniProtKB-ARBA"/>
</dbReference>
<proteinExistence type="predicted"/>
<protein>
    <submittedName>
        <fullName evidence="7">Uncharacterized protein</fullName>
    </submittedName>
</protein>
<dbReference type="Proteomes" id="UP001211907">
    <property type="component" value="Unassembled WGS sequence"/>
</dbReference>
<organism evidence="7 8">
    <name type="scientific">Physocladia obscura</name>
    <dbReference type="NCBI Taxonomy" id="109957"/>
    <lineage>
        <taxon>Eukaryota</taxon>
        <taxon>Fungi</taxon>
        <taxon>Fungi incertae sedis</taxon>
        <taxon>Chytridiomycota</taxon>
        <taxon>Chytridiomycota incertae sedis</taxon>
        <taxon>Chytridiomycetes</taxon>
        <taxon>Chytridiales</taxon>
        <taxon>Chytriomycetaceae</taxon>
        <taxon>Physocladia</taxon>
    </lineage>
</organism>
<keyword evidence="2 6" id="KW-0812">Transmembrane</keyword>
<name>A0AAD5XDZ3_9FUNG</name>
<keyword evidence="3 6" id="KW-1133">Transmembrane helix</keyword>
<dbReference type="AlphaFoldDB" id="A0AAD5XDZ3"/>
<dbReference type="EMBL" id="JADGJH010000756">
    <property type="protein sequence ID" value="KAJ3123175.1"/>
    <property type="molecule type" value="Genomic_DNA"/>
</dbReference>
<dbReference type="InterPro" id="IPR051694">
    <property type="entry name" value="Immunoregulatory_rcpt-like"/>
</dbReference>
<keyword evidence="8" id="KW-1185">Reference proteome</keyword>
<evidence type="ECO:0000256" key="6">
    <source>
        <dbReference type="SAM" id="Phobius"/>
    </source>
</evidence>
<evidence type="ECO:0000313" key="7">
    <source>
        <dbReference type="EMBL" id="KAJ3123175.1"/>
    </source>
</evidence>
<feature type="transmembrane region" description="Helical" evidence="6">
    <location>
        <begin position="90"/>
        <end position="113"/>
    </location>
</feature>
<accession>A0AAD5XDZ3</accession>
<evidence type="ECO:0000256" key="1">
    <source>
        <dbReference type="ARBA" id="ARBA00004167"/>
    </source>
</evidence>
<evidence type="ECO:0000256" key="3">
    <source>
        <dbReference type="ARBA" id="ARBA00022989"/>
    </source>
</evidence>
<keyword evidence="4 6" id="KW-0472">Membrane</keyword>
<dbReference type="PANTHER" id="PTHR15549:SF26">
    <property type="entry name" value="AXIAL BUDDING PATTERN PROTEIN 2-RELATED"/>
    <property type="match status" value="1"/>
</dbReference>
<feature type="non-terminal residue" evidence="7">
    <location>
        <position position="1"/>
    </location>
</feature>
<sequence>GSLAKTSAIATVTTTTVGSTSSTTAASSSSRSVPTSSQFASTTSTTAKNANPNSIDDATSTTTTDSRTPKSSITTATTTTSSDSSNGSSIPIGAIAGGIAGVVVVALFVFFLVKRSQRKKRRENLELNWVSQSGYMPTPSTRATPSLPNSAFNHEKPVTLGKLEHAPTRSKLAAAAPELSQKDAFSAKPQHYYQQLELAPMPRNASVFTITTVATAAGSQSVQDPALIAAYYAQQQQQSVSYQHGPTAGQYPGYYDDQGQYHYYTAEQIAQMLPAPPIFIKKETVHEMFIRLAVLRLEILEWSQGYVISEQHHETEEPSGSTFRTQDFRPTICCYFR</sequence>
<reference evidence="7" key="1">
    <citation type="submission" date="2020-05" db="EMBL/GenBank/DDBJ databases">
        <title>Phylogenomic resolution of chytrid fungi.</title>
        <authorList>
            <person name="Stajich J.E."/>
            <person name="Amses K."/>
            <person name="Simmons R."/>
            <person name="Seto K."/>
            <person name="Myers J."/>
            <person name="Bonds A."/>
            <person name="Quandt C.A."/>
            <person name="Barry K."/>
            <person name="Liu P."/>
            <person name="Grigoriev I."/>
            <person name="Longcore J.E."/>
            <person name="James T.Y."/>
        </authorList>
    </citation>
    <scope>NUCLEOTIDE SEQUENCE</scope>
    <source>
        <strain evidence="7">JEL0513</strain>
    </source>
</reference>
<evidence type="ECO:0000256" key="2">
    <source>
        <dbReference type="ARBA" id="ARBA00022692"/>
    </source>
</evidence>
<comment type="caution">
    <text evidence="7">The sequence shown here is derived from an EMBL/GenBank/DDBJ whole genome shotgun (WGS) entry which is preliminary data.</text>
</comment>
<evidence type="ECO:0000313" key="8">
    <source>
        <dbReference type="Proteomes" id="UP001211907"/>
    </source>
</evidence>
<evidence type="ECO:0000256" key="4">
    <source>
        <dbReference type="ARBA" id="ARBA00023136"/>
    </source>
</evidence>
<evidence type="ECO:0000256" key="5">
    <source>
        <dbReference type="SAM" id="MobiDB-lite"/>
    </source>
</evidence>
<dbReference type="PANTHER" id="PTHR15549">
    <property type="entry name" value="PAIRED IMMUNOGLOBULIN-LIKE TYPE 2 RECEPTOR"/>
    <property type="match status" value="1"/>
</dbReference>
<dbReference type="GO" id="GO:0016020">
    <property type="term" value="C:membrane"/>
    <property type="evidence" value="ECO:0007669"/>
    <property type="project" value="UniProtKB-SubCell"/>
</dbReference>
<comment type="subcellular location">
    <subcellularLocation>
        <location evidence="1">Membrane</location>
        <topology evidence="1">Single-pass membrane protein</topology>
    </subcellularLocation>
</comment>
<feature type="region of interest" description="Disordered" evidence="5">
    <location>
        <begin position="14"/>
        <end position="89"/>
    </location>
</feature>
<gene>
    <name evidence="7" type="ORF">HK100_011694</name>
</gene>